<evidence type="ECO:0000313" key="4">
    <source>
        <dbReference type="Proteomes" id="UP000294498"/>
    </source>
</evidence>
<protein>
    <submittedName>
        <fullName evidence="3">Glycosyltransferase involved in cell wall biosynthesis</fullName>
    </submittedName>
</protein>
<proteinExistence type="predicted"/>
<dbReference type="SUPFAM" id="SSF53756">
    <property type="entry name" value="UDP-Glycosyltransferase/glycogen phosphorylase"/>
    <property type="match status" value="1"/>
</dbReference>
<accession>A0A4R8DRR4</accession>
<gene>
    <name evidence="3" type="ORF">EDB95_1063</name>
</gene>
<keyword evidence="4" id="KW-1185">Reference proteome</keyword>
<evidence type="ECO:0000259" key="1">
    <source>
        <dbReference type="Pfam" id="PF00534"/>
    </source>
</evidence>
<dbReference type="AlphaFoldDB" id="A0A4R8DRR4"/>
<dbReference type="PANTHER" id="PTHR12526">
    <property type="entry name" value="GLYCOSYLTRANSFERASE"/>
    <property type="match status" value="1"/>
</dbReference>
<organism evidence="3 4">
    <name type="scientific">Dinghuibacter silviterrae</name>
    <dbReference type="NCBI Taxonomy" id="1539049"/>
    <lineage>
        <taxon>Bacteria</taxon>
        <taxon>Pseudomonadati</taxon>
        <taxon>Bacteroidota</taxon>
        <taxon>Chitinophagia</taxon>
        <taxon>Chitinophagales</taxon>
        <taxon>Chitinophagaceae</taxon>
        <taxon>Dinghuibacter</taxon>
    </lineage>
</organism>
<dbReference type="Gene3D" id="3.40.50.2000">
    <property type="entry name" value="Glycogen Phosphorylase B"/>
    <property type="match status" value="2"/>
</dbReference>
<dbReference type="EMBL" id="SODV01000001">
    <property type="protein sequence ID" value="TDX00047.1"/>
    <property type="molecule type" value="Genomic_DNA"/>
</dbReference>
<dbReference type="Proteomes" id="UP000294498">
    <property type="component" value="Unassembled WGS sequence"/>
</dbReference>
<dbReference type="GO" id="GO:0016757">
    <property type="term" value="F:glycosyltransferase activity"/>
    <property type="evidence" value="ECO:0007669"/>
    <property type="project" value="InterPro"/>
</dbReference>
<evidence type="ECO:0000313" key="3">
    <source>
        <dbReference type="EMBL" id="TDX00047.1"/>
    </source>
</evidence>
<feature type="domain" description="Glycosyltransferase subfamily 4-like N-terminal" evidence="2">
    <location>
        <begin position="27"/>
        <end position="170"/>
    </location>
</feature>
<feature type="domain" description="Glycosyl transferase family 1" evidence="1">
    <location>
        <begin position="192"/>
        <end position="354"/>
    </location>
</feature>
<comment type="caution">
    <text evidence="3">The sequence shown here is derived from an EMBL/GenBank/DDBJ whole genome shotgun (WGS) entry which is preliminary data.</text>
</comment>
<reference evidence="3 4" key="1">
    <citation type="submission" date="2019-03" db="EMBL/GenBank/DDBJ databases">
        <title>Genomic Encyclopedia of Type Strains, Phase IV (KMG-IV): sequencing the most valuable type-strain genomes for metagenomic binning, comparative biology and taxonomic classification.</title>
        <authorList>
            <person name="Goeker M."/>
        </authorList>
    </citation>
    <scope>NUCLEOTIDE SEQUENCE [LARGE SCALE GENOMIC DNA]</scope>
    <source>
        <strain evidence="3 4">DSM 100059</strain>
    </source>
</reference>
<dbReference type="OrthoDB" id="9790710at2"/>
<name>A0A4R8DRR4_9BACT</name>
<sequence length="383" mass="43051">MDKLVRITTVPLSLDKLLEGQMGFMKTRGMDVAMVSSDGPRREAIAAREGCPYYVVSMTRVISPVRDLVSVWRMVRLFRSLRPDIVHTHTPKAGLVGMMAAWWCRVPVRMHTVAGLPLMESTGMRRRLLVLVEKITYGFSSGVYPNSYRLLQYISDQRFCRPGKLKVIASGSSNGIDAHYFSRTPELEARAEEVRKTYGIPGDAFVFVFIGRIVRDKGIQELVAACKPLKAHLLLVGPFEDDLDPVDDACREEIERNPSIHVTGYQQDVRPFLVAADVLAFPSYREGFPNVPLQAGCLGLPSIVSDINGCNEIVEEGINGLVVPAKDTNALRRALERMIDEPGLRDRCAKNARDRITGRYGREVVWDALHREYQEQKRRAHAL</sequence>
<dbReference type="RefSeq" id="WP_133991273.1">
    <property type="nucleotide sequence ID" value="NZ_SODV01000001.1"/>
</dbReference>
<dbReference type="InterPro" id="IPR001296">
    <property type="entry name" value="Glyco_trans_1"/>
</dbReference>
<evidence type="ECO:0000259" key="2">
    <source>
        <dbReference type="Pfam" id="PF13579"/>
    </source>
</evidence>
<keyword evidence="3" id="KW-0808">Transferase</keyword>
<dbReference type="Pfam" id="PF00534">
    <property type="entry name" value="Glycos_transf_1"/>
    <property type="match status" value="1"/>
</dbReference>
<dbReference type="InterPro" id="IPR028098">
    <property type="entry name" value="Glyco_trans_4-like_N"/>
</dbReference>
<dbReference type="CDD" id="cd03808">
    <property type="entry name" value="GT4_CapM-like"/>
    <property type="match status" value="1"/>
</dbReference>
<dbReference type="Pfam" id="PF13579">
    <property type="entry name" value="Glyco_trans_4_4"/>
    <property type="match status" value="1"/>
</dbReference>